<evidence type="ECO:0000313" key="2">
    <source>
        <dbReference type="Proteomes" id="UP000254569"/>
    </source>
</evidence>
<dbReference type="InterPro" id="IPR036188">
    <property type="entry name" value="FAD/NAD-bd_sf"/>
</dbReference>
<evidence type="ECO:0000313" key="1">
    <source>
        <dbReference type="EMBL" id="SUE15821.1"/>
    </source>
</evidence>
<sequence length="164" mass="18417">MTTTASNSVSHPPVPEFDAVVLGRSFASQRVAARLRDELRLSIHEIGTASLVRYDDIDHRWEILIGDTVVTRAKFVVDGHGGLAVLGREDSTTNRRTVTVNGFPNLFRPIVTTHTDPIGYTVSCIEYMRSNGLDYVERRLRTPVADDDFPELSFDRPMPILWFG</sequence>
<proteinExistence type="predicted"/>
<protein>
    <submittedName>
        <fullName evidence="1">Uncharacterized protein</fullName>
    </submittedName>
</protein>
<accession>A0A379M0K1</accession>
<gene>
    <name evidence="1" type="ORF">NCTC13296_02685</name>
</gene>
<dbReference type="Gene3D" id="3.50.50.60">
    <property type="entry name" value="FAD/NAD(P)-binding domain"/>
    <property type="match status" value="1"/>
</dbReference>
<organism evidence="1 2">
    <name type="scientific">Rhodococcus gordoniae</name>
    <dbReference type="NCBI Taxonomy" id="223392"/>
    <lineage>
        <taxon>Bacteria</taxon>
        <taxon>Bacillati</taxon>
        <taxon>Actinomycetota</taxon>
        <taxon>Actinomycetes</taxon>
        <taxon>Mycobacteriales</taxon>
        <taxon>Nocardiaceae</taxon>
        <taxon>Rhodococcus</taxon>
    </lineage>
</organism>
<dbReference type="OrthoDB" id="4477108at2"/>
<keyword evidence="2" id="KW-1185">Reference proteome</keyword>
<dbReference type="EMBL" id="UGVI01000001">
    <property type="protein sequence ID" value="SUE15821.1"/>
    <property type="molecule type" value="Genomic_DNA"/>
</dbReference>
<dbReference type="Proteomes" id="UP000254569">
    <property type="component" value="Unassembled WGS sequence"/>
</dbReference>
<name>A0A379M0K1_9NOCA</name>
<dbReference type="RefSeq" id="WP_064062450.1">
    <property type="nucleotide sequence ID" value="NZ_CP101467.1"/>
</dbReference>
<dbReference type="AlphaFoldDB" id="A0A379M0K1"/>
<reference evidence="1 2" key="1">
    <citation type="submission" date="2018-06" db="EMBL/GenBank/DDBJ databases">
        <authorList>
            <consortium name="Pathogen Informatics"/>
            <person name="Doyle S."/>
        </authorList>
    </citation>
    <scope>NUCLEOTIDE SEQUENCE [LARGE SCALE GENOMIC DNA]</scope>
    <source>
        <strain evidence="1 2">NCTC13296</strain>
    </source>
</reference>